<feature type="transmembrane region" description="Helical" evidence="1">
    <location>
        <begin position="55"/>
        <end position="76"/>
    </location>
</feature>
<proteinExistence type="predicted"/>
<feature type="domain" description="Thoeris protein ThsA Macro" evidence="2">
    <location>
        <begin position="92"/>
        <end position="273"/>
    </location>
</feature>
<reference evidence="4" key="1">
    <citation type="submission" date="2018-02" db="EMBL/GenBank/DDBJ databases">
        <authorList>
            <person name="Moore K."/>
            <person name="Momper L."/>
        </authorList>
    </citation>
    <scope>NUCLEOTIDE SEQUENCE [LARGE SCALE GENOMIC DNA]</scope>
    <source>
        <strain evidence="4">ULC18</strain>
    </source>
</reference>
<comment type="caution">
    <text evidence="3">The sequence shown here is derived from an EMBL/GenBank/DDBJ whole genome shotgun (WGS) entry which is preliminary data.</text>
</comment>
<evidence type="ECO:0000313" key="3">
    <source>
        <dbReference type="EMBL" id="PSB28870.1"/>
    </source>
</evidence>
<evidence type="ECO:0000313" key="4">
    <source>
        <dbReference type="Proteomes" id="UP000239576"/>
    </source>
</evidence>
<protein>
    <recommendedName>
        <fullName evidence="2">Thoeris protein ThsA Macro domain-containing protein</fullName>
    </recommendedName>
</protein>
<name>A0A2T1E809_9CYAN</name>
<keyword evidence="1" id="KW-0812">Transmembrane</keyword>
<keyword evidence="4" id="KW-1185">Reference proteome</keyword>
<dbReference type="AlphaFoldDB" id="A0A2T1E809"/>
<sequence>MRKRSGNTSIDIAMFLKLLTSIKFKRLGVSFTSIFGLIWLFLEPAGLFLPEWLHWGWWGYGGLVSLALLSAIGLNLPRKSVCRSLSSPNSTIEIKVGDLFDEPGHLVIGANDVFDTEPGEVIKPSSVQGQFLMRLYHGDHQRLDAEIDAALEPLKAERKREPNKRKGKIWRYPIGTTLVLGLPDRRYFLNAYGYIGNDLRVKSSADDIWRSLSCLWEQVRLRGHGLEVAIPVIGSDLARTNLPRMTLTKLIIISFIAASKKDFVTKKLTMVIHPKDLDSVDLYALEDFLGSACF</sequence>
<feature type="transmembrane region" description="Helical" evidence="1">
    <location>
        <begin position="27"/>
        <end position="49"/>
    </location>
</feature>
<evidence type="ECO:0000256" key="1">
    <source>
        <dbReference type="SAM" id="Phobius"/>
    </source>
</evidence>
<dbReference type="EMBL" id="PVWK01000072">
    <property type="protein sequence ID" value="PSB28870.1"/>
    <property type="molecule type" value="Genomic_DNA"/>
</dbReference>
<gene>
    <name evidence="3" type="ORF">C7B82_12530</name>
</gene>
<evidence type="ECO:0000259" key="2">
    <source>
        <dbReference type="Pfam" id="PF20016"/>
    </source>
</evidence>
<organism evidence="3 4">
    <name type="scientific">Stenomitos frigidus ULC18</name>
    <dbReference type="NCBI Taxonomy" id="2107698"/>
    <lineage>
        <taxon>Bacteria</taxon>
        <taxon>Bacillati</taxon>
        <taxon>Cyanobacteriota</taxon>
        <taxon>Cyanophyceae</taxon>
        <taxon>Leptolyngbyales</taxon>
        <taxon>Leptolyngbyaceae</taxon>
        <taxon>Stenomitos</taxon>
    </lineage>
</organism>
<dbReference type="Proteomes" id="UP000239576">
    <property type="component" value="Unassembled WGS sequence"/>
</dbReference>
<keyword evidence="1" id="KW-1133">Transmembrane helix</keyword>
<accession>A0A2T1E809</accession>
<reference evidence="3 4" key="2">
    <citation type="submission" date="2018-03" db="EMBL/GenBank/DDBJ databases">
        <title>The ancient ancestry and fast evolution of plastids.</title>
        <authorList>
            <person name="Moore K.R."/>
            <person name="Magnabosco C."/>
            <person name="Momper L."/>
            <person name="Gold D.A."/>
            <person name="Bosak T."/>
            <person name="Fournier G.P."/>
        </authorList>
    </citation>
    <scope>NUCLEOTIDE SEQUENCE [LARGE SCALE GENOMIC DNA]</scope>
    <source>
        <strain evidence="3 4">ULC18</strain>
    </source>
</reference>
<dbReference type="InterPro" id="IPR045535">
    <property type="entry name" value="ThsA_Macro"/>
</dbReference>
<dbReference type="Pfam" id="PF20016">
    <property type="entry name" value="ThsA_Macro"/>
    <property type="match status" value="1"/>
</dbReference>
<keyword evidence="1" id="KW-0472">Membrane</keyword>